<dbReference type="FunFam" id="4.10.1000.10:FF:000008">
    <property type="entry name" value="zinc finger CCCH domain-containing protein 3"/>
    <property type="match status" value="1"/>
</dbReference>
<feature type="compositionally biased region" description="Polar residues" evidence="7">
    <location>
        <begin position="995"/>
        <end position="1005"/>
    </location>
</feature>
<feature type="region of interest" description="Disordered" evidence="7">
    <location>
        <begin position="866"/>
        <end position="889"/>
    </location>
</feature>
<feature type="region of interest" description="Disordered" evidence="7">
    <location>
        <begin position="292"/>
        <end position="314"/>
    </location>
</feature>
<feature type="domain" description="C3H1-type" evidence="8">
    <location>
        <begin position="1540"/>
        <end position="1566"/>
    </location>
</feature>
<feature type="region of interest" description="Disordered" evidence="7">
    <location>
        <begin position="701"/>
        <end position="732"/>
    </location>
</feature>
<keyword evidence="10" id="KW-1185">Reference proteome</keyword>
<protein>
    <recommendedName>
        <fullName evidence="8">C3H1-type domain-containing protein</fullName>
    </recommendedName>
</protein>
<dbReference type="GO" id="GO:0005634">
    <property type="term" value="C:nucleus"/>
    <property type="evidence" value="ECO:0007669"/>
    <property type="project" value="UniProtKB-ARBA"/>
</dbReference>
<evidence type="ECO:0000256" key="2">
    <source>
        <dbReference type="ARBA" id="ARBA00022737"/>
    </source>
</evidence>
<sequence length="1733" mass="190833">MEPYDTFHHRSARCSPMSPPPPHPGFIDAPPPFHLHHPPPRHHHRPSDADHAFFNPCAPLPPPPPIRRNRGGDPQFEFDPNWERVHRRPMPPSPIAGVQMGRKRLRWDQDRAFEEELGGSRRGPRRLGFADGHPRRDGFFDQSMPNPSVLSPRDGSWGRLGPNRGVFMADRQEVTAPWGSWNDVRPPPPPPPPAYHGEKVVDGSRSMFVEGSSWRSWDDTPTGHQKEGAIHDSSRVGFGPPSRVEGHWTDERRHLQPPFRNFESMHSGMGEGFAGHGFQEERVLGNKGKRIVLNGRGSRSPTITPTKRLPRKPSALSRIQSGVSVWERIEEKQHPFVSSLHDGVSEEQQPEMDHLDLSYKSNALVAKVLAPPNPVGSSSDGKAIVSRTPKKKVVKKKVLKPREKVVVPVSWSVLTSGALEIVPKKPLVSGSPVKHSNKVSESVVVSSSVVPDLLNASVSGEFKGVPKKSLVSGSPGKLSFKLSEKVVSSSVVPYSSNSQPGPKKVKLMGSAGKSPVKVSAKAKPSVEVQKMEITPCLDTFRSEIKTMVDGSSKVCELTAEMDLVENNVTAQSSKIVCVDELSSFEVIGKDENETLGEKVHGTCADDTGISDAEILNSFHADGNLNTFNSDGEILKDFSLEQGTTGIMLPFADGGVERPAQSIAIVENGISKGPSEELTCMMPDVGNTANFVVGLGKNFNGSHPSTLEDGEQITSPADSLRGKGMGQKDEGEKQHDLEVAVLTEGFEVHEGSVSDACDVVLDSQADGITPPFPFKANEIDSESTQPHGATDGAPSIQVVGEMLQSNHFDLVDAEVVGVTSYADKTTEVLMPSHLSDVDSLIVASDGQDIGCSVDAEQSDSWLSDLKSCNDDKDNDNQEEQPAGRDDSSAVSMRHLVSEAEEVKSDKTMPCHQEISGLPLVGLSYGSTKQIAPVLGVIEEEFTSRKGLAETGITRILPNKGSLAVKEASHSIRNLRNKTWHRTDSTSSASPLHGNLLSGTSRSLAKQSSKKLERVQNSYIRKGNSLIRKSFPVQQPPQPKSVTNGENKVQKLSSKDFEGKTDAANHATSNPFFERPKTPSLLHHINSPSLSANPLQDTHNIPEGLTCEAGFETQDKHPESQIADFVLGSSVDSQSVQSISKSEPFDAKKIRYVKRKSNQLVAAPEPNHVDLSTHYIEKAQKESSFAPSDLYFRKKKNQLVRNASSDLQKHDILIPVDNSNSDDQRIPNILSLKSSTKGPFKKRLDKVLQKKYKHSSLVWTLGGEEMQKKGVSEVSSWKVLPSLFPWKRAIYWKGSSNIPCISNRYPLSLISRSLQLTRKRNTVYTVSTDGFSIRKAGVISIGGSNLKWSKSIERRSKKASEEATLAVAEVERMKRERKRAAHLGSNKKNGNCLLRERIFRVGSARYKMDPSKRTLIRISDDQLSSSADQQGVNRLKSFVPRRLLIGNDEYIRIGNGNKLVRDPKKLIRILASEKVRWSLHTARLKLARKQQYCQFFTRFGKCNKNGGKCPYIHDPTKVAICTKFLKGLCSSTNCKLTHKVQPERMPDCSYFLRGLCTNINCPYRHVNVNPKAVVCEGFLKGYCADGDECCKKHSYVCPVFEATGKCPHGSKCKLHHPKSINKTKKRKQTTVQICSNKRRYFGSSITEAGKPLNVVSYKNDTEEGDMFCCDGRFTDFISLDVKSDEDGTEATVPMDSHSTPCDSELSDQQPDDIDALIKPVGLMHTTNLTIPSTYP</sequence>
<feature type="compositionally biased region" description="Pro residues" evidence="7">
    <location>
        <begin position="17"/>
        <end position="33"/>
    </location>
</feature>
<reference evidence="9" key="1">
    <citation type="submission" date="2021-03" db="EMBL/GenBank/DDBJ databases">
        <authorList>
            <person name="Li Z."/>
            <person name="Yang C."/>
        </authorList>
    </citation>
    <scope>NUCLEOTIDE SEQUENCE</scope>
    <source>
        <strain evidence="9">Dzin_1.0</strain>
        <tissue evidence="9">Leaf</tissue>
    </source>
</reference>
<evidence type="ECO:0000256" key="6">
    <source>
        <dbReference type="PROSITE-ProRule" id="PRU00723"/>
    </source>
</evidence>
<dbReference type="EMBL" id="JAGGNH010000001">
    <property type="protein sequence ID" value="KAJ0984390.1"/>
    <property type="molecule type" value="Genomic_DNA"/>
</dbReference>
<reference evidence="9" key="2">
    <citation type="journal article" date="2022" name="Hortic Res">
        <title>The genome of Dioscorea zingiberensis sheds light on the biosynthesis, origin and evolution of the medicinally important diosgenin saponins.</title>
        <authorList>
            <person name="Li Y."/>
            <person name="Tan C."/>
            <person name="Li Z."/>
            <person name="Guo J."/>
            <person name="Li S."/>
            <person name="Chen X."/>
            <person name="Wang C."/>
            <person name="Dai X."/>
            <person name="Yang H."/>
            <person name="Song W."/>
            <person name="Hou L."/>
            <person name="Xu J."/>
            <person name="Tong Z."/>
            <person name="Xu A."/>
            <person name="Yuan X."/>
            <person name="Wang W."/>
            <person name="Yang Q."/>
            <person name="Chen L."/>
            <person name="Sun Z."/>
            <person name="Wang K."/>
            <person name="Pan B."/>
            <person name="Chen J."/>
            <person name="Bao Y."/>
            <person name="Liu F."/>
            <person name="Qi X."/>
            <person name="Gang D.R."/>
            <person name="Wen J."/>
            <person name="Li J."/>
        </authorList>
    </citation>
    <scope>NUCLEOTIDE SEQUENCE</scope>
    <source>
        <strain evidence="9">Dzin_1.0</strain>
    </source>
</reference>
<dbReference type="InterPro" id="IPR000571">
    <property type="entry name" value="Znf_CCCH"/>
</dbReference>
<evidence type="ECO:0000256" key="7">
    <source>
        <dbReference type="SAM" id="MobiDB-lite"/>
    </source>
</evidence>
<feature type="region of interest" description="Disordered" evidence="7">
    <location>
        <begin position="213"/>
        <end position="246"/>
    </location>
</feature>
<dbReference type="OrthoDB" id="3247158at2759"/>
<dbReference type="PANTHER" id="PTHR46156:SF1">
    <property type="entry name" value="ZINC FINGER CCCH DOMAIN-CONTAINING PROTEIN 3"/>
    <property type="match status" value="1"/>
</dbReference>
<organism evidence="9 10">
    <name type="scientific">Dioscorea zingiberensis</name>
    <dbReference type="NCBI Taxonomy" id="325984"/>
    <lineage>
        <taxon>Eukaryota</taxon>
        <taxon>Viridiplantae</taxon>
        <taxon>Streptophyta</taxon>
        <taxon>Embryophyta</taxon>
        <taxon>Tracheophyta</taxon>
        <taxon>Spermatophyta</taxon>
        <taxon>Magnoliopsida</taxon>
        <taxon>Liliopsida</taxon>
        <taxon>Dioscoreales</taxon>
        <taxon>Dioscoreaceae</taxon>
        <taxon>Dioscorea</taxon>
    </lineage>
</organism>
<evidence type="ECO:0000256" key="1">
    <source>
        <dbReference type="ARBA" id="ARBA00022723"/>
    </source>
</evidence>
<feature type="zinc finger region" description="C3H1-type" evidence="6">
    <location>
        <begin position="1540"/>
        <end position="1566"/>
    </location>
</feature>
<feature type="zinc finger region" description="C3H1-type" evidence="6">
    <location>
        <begin position="1485"/>
        <end position="1514"/>
    </location>
</feature>
<feature type="region of interest" description="Disordered" evidence="7">
    <location>
        <begin position="1683"/>
        <end position="1705"/>
    </location>
</feature>
<feature type="region of interest" description="Disordered" evidence="7">
    <location>
        <begin position="115"/>
        <end position="159"/>
    </location>
</feature>
<keyword evidence="3 6" id="KW-0863">Zinc-finger</keyword>
<feature type="region of interest" description="Disordered" evidence="7">
    <location>
        <begin position="974"/>
        <end position="1010"/>
    </location>
</feature>
<dbReference type="GO" id="GO:0008270">
    <property type="term" value="F:zinc ion binding"/>
    <property type="evidence" value="ECO:0007669"/>
    <property type="project" value="UniProtKB-KW"/>
</dbReference>
<keyword evidence="1 6" id="KW-0479">Metal-binding</keyword>
<evidence type="ECO:0000256" key="3">
    <source>
        <dbReference type="ARBA" id="ARBA00022771"/>
    </source>
</evidence>
<evidence type="ECO:0000256" key="5">
    <source>
        <dbReference type="ARBA" id="ARBA00023125"/>
    </source>
</evidence>
<gene>
    <name evidence="9" type="ORF">J5N97_002746</name>
</gene>
<evidence type="ECO:0000259" key="8">
    <source>
        <dbReference type="PROSITE" id="PS50103"/>
    </source>
</evidence>
<evidence type="ECO:0000256" key="4">
    <source>
        <dbReference type="ARBA" id="ARBA00022833"/>
    </source>
</evidence>
<keyword evidence="4 6" id="KW-0862">Zinc</keyword>
<feature type="zinc finger region" description="C3H1-type" evidence="6">
    <location>
        <begin position="1589"/>
        <end position="1617"/>
    </location>
</feature>
<feature type="compositionally biased region" description="Basic and acidic residues" evidence="7">
    <location>
        <begin position="866"/>
        <end position="886"/>
    </location>
</feature>
<accession>A0A9D5HPH1</accession>
<name>A0A9D5HPH1_9LILI</name>
<dbReference type="PROSITE" id="PS50103">
    <property type="entry name" value="ZF_C3H1"/>
    <property type="match status" value="3"/>
</dbReference>
<dbReference type="Gene3D" id="4.10.1000.10">
    <property type="entry name" value="Zinc finger, CCCH-type"/>
    <property type="match status" value="2"/>
</dbReference>
<keyword evidence="2" id="KW-0677">Repeat</keyword>
<feature type="compositionally biased region" description="Basic residues" evidence="7">
    <location>
        <begin position="34"/>
        <end position="45"/>
    </location>
</feature>
<dbReference type="GO" id="GO:0003677">
    <property type="term" value="F:DNA binding"/>
    <property type="evidence" value="ECO:0007669"/>
    <property type="project" value="UniProtKB-KW"/>
</dbReference>
<feature type="compositionally biased region" description="Basic and acidic residues" evidence="7">
    <location>
        <begin position="224"/>
        <end position="234"/>
    </location>
</feature>
<feature type="domain" description="C3H1-type" evidence="8">
    <location>
        <begin position="1485"/>
        <end position="1514"/>
    </location>
</feature>
<comment type="caution">
    <text evidence="9">The sequence shown here is derived from an EMBL/GenBank/DDBJ whole genome shotgun (WGS) entry which is preliminary data.</text>
</comment>
<evidence type="ECO:0000313" key="9">
    <source>
        <dbReference type="EMBL" id="KAJ0984390.1"/>
    </source>
</evidence>
<dbReference type="FunFam" id="4.10.1000.10:FF:000022">
    <property type="entry name" value="Zinc finger CCCH domain-containing protein 7"/>
    <property type="match status" value="1"/>
</dbReference>
<proteinExistence type="predicted"/>
<dbReference type="SMART" id="SM00356">
    <property type="entry name" value="ZnF_C3H1"/>
    <property type="match status" value="5"/>
</dbReference>
<feature type="region of interest" description="Disordered" evidence="7">
    <location>
        <begin position="1"/>
        <end position="78"/>
    </location>
</feature>
<evidence type="ECO:0000313" key="10">
    <source>
        <dbReference type="Proteomes" id="UP001085076"/>
    </source>
</evidence>
<dbReference type="Proteomes" id="UP001085076">
    <property type="component" value="Miscellaneous, Linkage group lg01"/>
</dbReference>
<feature type="domain" description="C3H1-type" evidence="8">
    <location>
        <begin position="1589"/>
        <end position="1617"/>
    </location>
</feature>
<dbReference type="PANTHER" id="PTHR46156">
    <property type="entry name" value="CCCH ZINGC FINGER"/>
    <property type="match status" value="1"/>
</dbReference>
<keyword evidence="5" id="KW-0238">DNA-binding</keyword>